<keyword evidence="7 9" id="KW-0012">Acyltransferase</keyword>
<dbReference type="GeneID" id="28994271"/>
<protein>
    <recommendedName>
        <fullName evidence="4 9">Histone acetyltransferase type B catalytic subunit</fullName>
        <ecNumber evidence="3 9">2.3.1.48</ecNumber>
    </recommendedName>
</protein>
<gene>
    <name evidence="14" type="ORF">PHYBLDRAFT_154944</name>
</gene>
<dbReference type="OrthoDB" id="10253098at2759"/>
<keyword evidence="14" id="KW-0238">DNA-binding</keyword>
<evidence type="ECO:0000256" key="1">
    <source>
        <dbReference type="ARBA" id="ARBA00004123"/>
    </source>
</evidence>
<dbReference type="InterPro" id="IPR013523">
    <property type="entry name" value="Hist_AcTrfase_HAT1_C"/>
</dbReference>
<dbReference type="RefSeq" id="XP_018294323.1">
    <property type="nucleotide sequence ID" value="XM_018433365.1"/>
</dbReference>
<dbReference type="EC" id="2.3.1.48" evidence="3 9"/>
<dbReference type="InParanoid" id="A0A162UM60"/>
<dbReference type="GO" id="GO:0005737">
    <property type="term" value="C:cytoplasm"/>
    <property type="evidence" value="ECO:0007669"/>
    <property type="project" value="UniProtKB-SubCell"/>
</dbReference>
<dbReference type="GO" id="GO:0004402">
    <property type="term" value="F:histone acetyltransferase activity"/>
    <property type="evidence" value="ECO:0007669"/>
    <property type="project" value="UniProtKB-UniRule"/>
</dbReference>
<dbReference type="InterPro" id="IPR037113">
    <property type="entry name" value="Hat1_N_sf"/>
</dbReference>
<evidence type="ECO:0000256" key="7">
    <source>
        <dbReference type="ARBA" id="ARBA00023315"/>
    </source>
</evidence>
<dbReference type="PANTHER" id="PTHR12046">
    <property type="entry name" value="HISTONE ACETYLTRANSFERASE TYPE B CATALYTIC SUBUNIT"/>
    <property type="match status" value="1"/>
</dbReference>
<dbReference type="GO" id="GO:0031509">
    <property type="term" value="P:subtelomeric heterochromatin formation"/>
    <property type="evidence" value="ECO:0007669"/>
    <property type="project" value="InterPro"/>
</dbReference>
<dbReference type="VEuPathDB" id="FungiDB:PHYBLDRAFT_154944"/>
<dbReference type="GO" id="GO:0042393">
    <property type="term" value="F:histone binding"/>
    <property type="evidence" value="ECO:0007669"/>
    <property type="project" value="InterPro"/>
</dbReference>
<dbReference type="GO" id="GO:0003677">
    <property type="term" value="F:DNA binding"/>
    <property type="evidence" value="ECO:0007669"/>
    <property type="project" value="UniProtKB-KW"/>
</dbReference>
<accession>A0A162UM60</accession>
<feature type="region of interest" description="Interaction with histone H4 N-terminus" evidence="11">
    <location>
        <begin position="38"/>
        <end position="40"/>
    </location>
</feature>
<evidence type="ECO:0000256" key="4">
    <source>
        <dbReference type="ARBA" id="ARBA00021268"/>
    </source>
</evidence>
<dbReference type="Pfam" id="PF21184">
    <property type="entry name" value="HAT1_C_fung"/>
    <property type="match status" value="1"/>
</dbReference>
<dbReference type="AlphaFoldDB" id="A0A162UM60"/>
<feature type="binding site" evidence="11">
    <location>
        <position position="259"/>
    </location>
    <ligand>
        <name>acetyl-CoA</name>
        <dbReference type="ChEBI" id="CHEBI:57288"/>
    </ligand>
</feature>
<evidence type="ECO:0000256" key="5">
    <source>
        <dbReference type="ARBA" id="ARBA00022679"/>
    </source>
</evidence>
<keyword evidence="5 9" id="KW-0808">Transferase</keyword>
<feature type="binding site" evidence="11">
    <location>
        <begin position="221"/>
        <end position="223"/>
    </location>
    <ligand>
        <name>acetyl-CoA</name>
        <dbReference type="ChEBI" id="CHEBI:57288"/>
    </ligand>
</feature>
<name>A0A162UM60_PHYB8</name>
<proteinExistence type="inferred from homology"/>
<comment type="function">
    <text evidence="9">Catalytic component of the histone acetylase B (HAT-B) complex. Has intrinsic substrate specificity that modifies lysine in recognition sequence GXGKXG. Involved in DNA double-strand break repair.</text>
</comment>
<keyword evidence="6 9" id="KW-0539">Nucleus</keyword>
<keyword evidence="15" id="KW-1185">Reference proteome</keyword>
<sequence length="375" mass="44173">MFSSAFSDFSEFVSNTTECTELQLEPFKPEFTYPIFGEQETVFGYKGLQIKINYASGSLKTYLNISYKEKFNGQGTNDTGVLEAADIKGTLSEYLPSDVLSNYDEFIRIVQEDAKTFKPLGEKMSEYKVETEDGDEEQYEIYRTTFSNTKFRSYHDRMQLFALLFIEGSSYIDNEDEKWEIYTVFEKQGQNESAVYHFVGYCTAYPFFCWPENIRMRISQFLILPPYQKQGHGNSLYQTLYCIFTTRNEVCELTVEDPNEEFSNLRDKNDMRILRDQHAFQGLQAPVPEEKIKELQKRFKLTERQIRRCVEMYLLSKLNKLDSAAYKAYRLQVKQRLYLFNIDALKDMDADEMKEKLQATYDGVEEEYHDLLEQV</sequence>
<keyword evidence="9" id="KW-0963">Cytoplasm</keyword>
<evidence type="ECO:0000256" key="12">
    <source>
        <dbReference type="PIRSR" id="PIRSR038084-3"/>
    </source>
</evidence>
<comment type="catalytic activity">
    <reaction evidence="8 9">
        <text>L-lysyl-[protein] + acetyl-CoA = N(6)-acetyl-L-lysyl-[protein] + CoA + H(+)</text>
        <dbReference type="Rhea" id="RHEA:45948"/>
        <dbReference type="Rhea" id="RHEA-COMP:9752"/>
        <dbReference type="Rhea" id="RHEA-COMP:10731"/>
        <dbReference type="ChEBI" id="CHEBI:15378"/>
        <dbReference type="ChEBI" id="CHEBI:29969"/>
        <dbReference type="ChEBI" id="CHEBI:57287"/>
        <dbReference type="ChEBI" id="CHEBI:57288"/>
        <dbReference type="ChEBI" id="CHEBI:61930"/>
        <dbReference type="EC" id="2.3.1.48"/>
    </reaction>
</comment>
<dbReference type="Gene3D" id="1.10.10.390">
    <property type="match status" value="1"/>
</dbReference>
<dbReference type="SUPFAM" id="SSF55729">
    <property type="entry name" value="Acyl-CoA N-acyltransferases (Nat)"/>
    <property type="match status" value="1"/>
</dbReference>
<feature type="active site" description="Proton donor/acceptor" evidence="10">
    <location>
        <position position="256"/>
    </location>
</feature>
<comment type="subunit">
    <text evidence="9">Component of the HAT-B complex composed of at least HAT1 and HAT2. The HAT-B complex binds to histone H4 tail.</text>
</comment>
<evidence type="ECO:0000313" key="15">
    <source>
        <dbReference type="Proteomes" id="UP000077315"/>
    </source>
</evidence>
<dbReference type="InterPro" id="IPR019467">
    <property type="entry name" value="Hat1_N"/>
</dbReference>
<dbReference type="InterPro" id="IPR017380">
    <property type="entry name" value="Hist_AcTrfase_B-typ_cat-su"/>
</dbReference>
<dbReference type="PIRSF" id="PIRSF038084">
    <property type="entry name" value="HAT-B_cat"/>
    <property type="match status" value="1"/>
</dbReference>
<dbReference type="STRING" id="763407.A0A162UM60"/>
<evidence type="ECO:0000256" key="3">
    <source>
        <dbReference type="ARBA" id="ARBA00013184"/>
    </source>
</evidence>
<evidence type="ECO:0000313" key="14">
    <source>
        <dbReference type="EMBL" id="OAD76283.1"/>
    </source>
</evidence>
<feature type="site" description="Interaction with histone H4 N-terminus" evidence="12">
    <location>
        <position position="179"/>
    </location>
</feature>
<feature type="region of interest" description="Interaction with histone H4 N-terminus" evidence="11">
    <location>
        <begin position="205"/>
        <end position="207"/>
    </location>
</feature>
<reference evidence="15" key="1">
    <citation type="submission" date="2015-06" db="EMBL/GenBank/DDBJ databases">
        <title>Expansion of signal transduction pathways in fungi by whole-genome duplication.</title>
        <authorList>
            <consortium name="DOE Joint Genome Institute"/>
            <person name="Corrochano L.M."/>
            <person name="Kuo A."/>
            <person name="Marcet-Houben M."/>
            <person name="Polaino S."/>
            <person name="Salamov A."/>
            <person name="Villalobos J.M."/>
            <person name="Alvarez M.I."/>
            <person name="Avalos J."/>
            <person name="Benito E.P."/>
            <person name="Benoit I."/>
            <person name="Burger G."/>
            <person name="Camino L.P."/>
            <person name="Canovas D."/>
            <person name="Cerda-Olmedo E."/>
            <person name="Cheng J.-F."/>
            <person name="Dominguez A."/>
            <person name="Elias M."/>
            <person name="Eslava A.P."/>
            <person name="Glaser F."/>
            <person name="Grimwood J."/>
            <person name="Gutierrez G."/>
            <person name="Heitman J."/>
            <person name="Henrissat B."/>
            <person name="Iturriaga E.A."/>
            <person name="Lang B.F."/>
            <person name="Lavin J.L."/>
            <person name="Lee S."/>
            <person name="Li W."/>
            <person name="Lindquist E."/>
            <person name="Lopez-Garcia S."/>
            <person name="Luque E.M."/>
            <person name="Marcos A.T."/>
            <person name="Martin J."/>
            <person name="McCluskey K."/>
            <person name="Medina H.R."/>
            <person name="Miralles-Duran A."/>
            <person name="Miyazaki A."/>
            <person name="Munoz-Torres E."/>
            <person name="Oguiza J.A."/>
            <person name="Ohm R."/>
            <person name="Olmedo M."/>
            <person name="Orejas M."/>
            <person name="Ortiz-Castellanos L."/>
            <person name="Pisabarro A.G."/>
            <person name="Rodriguez-Romero J."/>
            <person name="Ruiz-Herrera J."/>
            <person name="Ruiz-Vazquez R."/>
            <person name="Sanz C."/>
            <person name="Schackwitz W."/>
            <person name="Schmutz J."/>
            <person name="Shahriari M."/>
            <person name="Shelest E."/>
            <person name="Silva-Franco F."/>
            <person name="Soanes D."/>
            <person name="Syed K."/>
            <person name="Tagua V.G."/>
            <person name="Talbot N.J."/>
            <person name="Thon M."/>
            <person name="De vries R.P."/>
            <person name="Wiebenga A."/>
            <person name="Yadav J.S."/>
            <person name="Braun E.L."/>
            <person name="Baker S."/>
            <person name="Garre V."/>
            <person name="Horwitz B."/>
            <person name="Torres-Martinez S."/>
            <person name="Idnurm A."/>
            <person name="Herrera-Estrella A."/>
            <person name="Gabaldon T."/>
            <person name="Grigoriev I.V."/>
        </authorList>
    </citation>
    <scope>NUCLEOTIDE SEQUENCE [LARGE SCALE GENOMIC DNA]</scope>
    <source>
        <strain evidence="15">NRRL 1555(-)</strain>
    </source>
</reference>
<evidence type="ECO:0000256" key="9">
    <source>
        <dbReference type="PIRNR" id="PIRNR038084"/>
    </source>
</evidence>
<dbReference type="Proteomes" id="UP000077315">
    <property type="component" value="Unassembled WGS sequence"/>
</dbReference>
<dbReference type="Gene3D" id="3.40.630.30">
    <property type="match status" value="1"/>
</dbReference>
<dbReference type="EMBL" id="KV440976">
    <property type="protein sequence ID" value="OAD76283.1"/>
    <property type="molecule type" value="Genomic_DNA"/>
</dbReference>
<comment type="similarity">
    <text evidence="2 9">Belongs to the HAT1 family.</text>
</comment>
<dbReference type="Pfam" id="PF10394">
    <property type="entry name" value="Hat1_N"/>
    <property type="match status" value="1"/>
</dbReference>
<organism evidence="14 15">
    <name type="scientific">Phycomyces blakesleeanus (strain ATCC 8743b / DSM 1359 / FGSC 10004 / NBRC 33097 / NRRL 1555)</name>
    <dbReference type="NCBI Taxonomy" id="763407"/>
    <lineage>
        <taxon>Eukaryota</taxon>
        <taxon>Fungi</taxon>
        <taxon>Fungi incertae sedis</taxon>
        <taxon>Mucoromycota</taxon>
        <taxon>Mucoromycotina</taxon>
        <taxon>Mucoromycetes</taxon>
        <taxon>Mucorales</taxon>
        <taxon>Phycomycetaceae</taxon>
        <taxon>Phycomyces</taxon>
    </lineage>
</organism>
<dbReference type="GO" id="GO:0000781">
    <property type="term" value="C:chromosome, telomeric region"/>
    <property type="evidence" value="ECO:0007669"/>
    <property type="project" value="GOC"/>
</dbReference>
<dbReference type="GO" id="GO:0005634">
    <property type="term" value="C:nucleus"/>
    <property type="evidence" value="ECO:0007669"/>
    <property type="project" value="UniProtKB-SubCell"/>
</dbReference>
<comment type="subcellular location">
    <subcellularLocation>
        <location evidence="9">Cytoplasm</location>
    </subcellularLocation>
    <subcellularLocation>
        <location evidence="1 9">Nucleus</location>
    </subcellularLocation>
</comment>
<feature type="domain" description="Histone acetyl transferase HAT1 N-terminal" evidence="13">
    <location>
        <begin position="12"/>
        <end position="167"/>
    </location>
</feature>
<dbReference type="Gene3D" id="3.90.360.10">
    <property type="entry name" value="Histone acetyl transferase 1 (HAT1), N-terminal domain"/>
    <property type="match status" value="1"/>
</dbReference>
<evidence type="ECO:0000256" key="10">
    <source>
        <dbReference type="PIRSR" id="PIRSR038084-1"/>
    </source>
</evidence>
<evidence type="ECO:0000259" key="13">
    <source>
        <dbReference type="Pfam" id="PF10394"/>
    </source>
</evidence>
<dbReference type="InterPro" id="IPR016181">
    <property type="entry name" value="Acyl_CoA_acyltransferase"/>
</dbReference>
<dbReference type="FunCoup" id="A0A162UM60">
    <property type="interactions" value="761"/>
</dbReference>
<evidence type="ECO:0000256" key="11">
    <source>
        <dbReference type="PIRSR" id="PIRSR038084-2"/>
    </source>
</evidence>
<evidence type="ECO:0000256" key="6">
    <source>
        <dbReference type="ARBA" id="ARBA00023242"/>
    </source>
</evidence>
<evidence type="ECO:0000256" key="2">
    <source>
        <dbReference type="ARBA" id="ARBA00010543"/>
    </source>
</evidence>
<evidence type="ECO:0000256" key="8">
    <source>
        <dbReference type="ARBA" id="ARBA00048017"/>
    </source>
</evidence>